<dbReference type="EMBL" id="KK107078">
    <property type="protein sequence ID" value="EZA60421.1"/>
    <property type="molecule type" value="Genomic_DNA"/>
</dbReference>
<accession>A0A026WXF0</accession>
<proteinExistence type="predicted"/>
<feature type="region of interest" description="Disordered" evidence="1">
    <location>
        <begin position="70"/>
        <end position="91"/>
    </location>
</feature>
<evidence type="ECO:0000313" key="4">
    <source>
        <dbReference type="Proteomes" id="UP000053097"/>
    </source>
</evidence>
<dbReference type="OrthoDB" id="6487365at2759"/>
<feature type="domain" description="MADF" evidence="2">
    <location>
        <begin position="11"/>
        <end position="91"/>
    </location>
</feature>
<dbReference type="PROSITE" id="PS51029">
    <property type="entry name" value="MADF"/>
    <property type="match status" value="1"/>
</dbReference>
<evidence type="ECO:0000259" key="2">
    <source>
        <dbReference type="PROSITE" id="PS51029"/>
    </source>
</evidence>
<organism evidence="3 4">
    <name type="scientific">Ooceraea biroi</name>
    <name type="common">Clonal raider ant</name>
    <name type="synonym">Cerapachys biroi</name>
    <dbReference type="NCBI Taxonomy" id="2015173"/>
    <lineage>
        <taxon>Eukaryota</taxon>
        <taxon>Metazoa</taxon>
        <taxon>Ecdysozoa</taxon>
        <taxon>Arthropoda</taxon>
        <taxon>Hexapoda</taxon>
        <taxon>Insecta</taxon>
        <taxon>Pterygota</taxon>
        <taxon>Neoptera</taxon>
        <taxon>Endopterygota</taxon>
        <taxon>Hymenoptera</taxon>
        <taxon>Apocrita</taxon>
        <taxon>Aculeata</taxon>
        <taxon>Formicoidea</taxon>
        <taxon>Formicidae</taxon>
        <taxon>Dorylinae</taxon>
        <taxon>Ooceraea</taxon>
    </lineage>
</organism>
<gene>
    <name evidence="3" type="ORF">X777_13510</name>
</gene>
<reference evidence="3 4" key="1">
    <citation type="journal article" date="2014" name="Curr. Biol.">
        <title>The genome of the clonal raider ant Cerapachys biroi.</title>
        <authorList>
            <person name="Oxley P.R."/>
            <person name="Ji L."/>
            <person name="Fetter-Pruneda I."/>
            <person name="McKenzie S.K."/>
            <person name="Li C."/>
            <person name="Hu H."/>
            <person name="Zhang G."/>
            <person name="Kronauer D.J."/>
        </authorList>
    </citation>
    <scope>NUCLEOTIDE SEQUENCE [LARGE SCALE GENOMIC DNA]</scope>
</reference>
<protein>
    <recommendedName>
        <fullName evidence="2">MADF domain-containing protein</fullName>
    </recommendedName>
</protein>
<dbReference type="Pfam" id="PF10545">
    <property type="entry name" value="MADF_DNA_bdg"/>
    <property type="match status" value="1"/>
</dbReference>
<keyword evidence="4" id="KW-1185">Reference proteome</keyword>
<evidence type="ECO:0000256" key="1">
    <source>
        <dbReference type="SAM" id="MobiDB-lite"/>
    </source>
</evidence>
<dbReference type="Proteomes" id="UP000053097">
    <property type="component" value="Unassembled WGS sequence"/>
</dbReference>
<evidence type="ECO:0000313" key="3">
    <source>
        <dbReference type="EMBL" id="EZA60421.1"/>
    </source>
</evidence>
<dbReference type="AlphaFoldDB" id="A0A026WXF0"/>
<sequence length="91" mass="10954">MRDEVKMDANRLIAEVYKRPALWNQRHISYHNREVTNRVWMEIAAIFNLPSTCFQYRSERERTPKRIARTRDATRRAAQALRPSPMRRLLA</sequence>
<dbReference type="STRING" id="2015173.A0A026WXF0"/>
<name>A0A026WXF0_OOCBI</name>
<dbReference type="InterPro" id="IPR006578">
    <property type="entry name" value="MADF-dom"/>
</dbReference>